<dbReference type="AlphaFoldDB" id="A0A0H3G3P6"/>
<evidence type="ECO:0000256" key="5">
    <source>
        <dbReference type="ARBA" id="ARBA00023136"/>
    </source>
</evidence>
<keyword evidence="5 6" id="KW-0472">Membrane</keyword>
<feature type="transmembrane region" description="Helical" evidence="6">
    <location>
        <begin position="217"/>
        <end position="242"/>
    </location>
</feature>
<reference evidence="7 8" key="1">
    <citation type="journal article" date="2011" name="J. Bacteriol.">
        <title>Genome sequence of the ethanol-producing Zymomonas mobilis subsp. mobilis lectotype strain ATCC 10988.</title>
        <authorList>
            <person name="Pappas K.M."/>
            <person name="Kouvelis V.N."/>
            <person name="Saunders E."/>
            <person name="Brettin T.S."/>
            <person name="Bruce D."/>
            <person name="Detter C."/>
            <person name="Balakireva M."/>
            <person name="Han C.S."/>
            <person name="Savvakis G."/>
            <person name="Kyrpides N.C."/>
            <person name="Typas M.A."/>
        </authorList>
    </citation>
    <scope>NUCLEOTIDE SEQUENCE [LARGE SCALE GENOMIC DNA]</scope>
    <source>
        <strain evidence="8">ATCC 10988 / DSM 424 / CCUG 17860 / LMG 404 / NCIMB 8938 / NRRL B-806 / ZM1</strain>
    </source>
</reference>
<evidence type="ECO:0000256" key="1">
    <source>
        <dbReference type="ARBA" id="ARBA00004141"/>
    </source>
</evidence>
<dbReference type="HOGENOM" id="CLU_031275_1_0_5"/>
<feature type="transmembrane region" description="Helical" evidence="6">
    <location>
        <begin position="79"/>
        <end position="100"/>
    </location>
</feature>
<keyword evidence="3 6" id="KW-0812">Transmembrane</keyword>
<dbReference type="GeneID" id="79904962"/>
<dbReference type="GO" id="GO:0055085">
    <property type="term" value="P:transmembrane transport"/>
    <property type="evidence" value="ECO:0007669"/>
    <property type="project" value="TreeGrafter"/>
</dbReference>
<protein>
    <recommendedName>
        <fullName evidence="9">PurR-regulated permease PerM</fullName>
    </recommendedName>
</protein>
<feature type="transmembrane region" description="Helical" evidence="6">
    <location>
        <begin position="248"/>
        <end position="269"/>
    </location>
</feature>
<proteinExistence type="inferred from homology"/>
<evidence type="ECO:0008006" key="9">
    <source>
        <dbReference type="Google" id="ProtNLM"/>
    </source>
</evidence>
<accession>A0A0H3G3P6</accession>
<evidence type="ECO:0000256" key="2">
    <source>
        <dbReference type="ARBA" id="ARBA00009773"/>
    </source>
</evidence>
<organism evidence="7 8">
    <name type="scientific">Zymomonas mobilis subsp. mobilis (strain ATCC 10988 / DSM 424 / LMG 404 / NCIMB 8938 / NRRL B-806 / ZM1)</name>
    <dbReference type="NCBI Taxonomy" id="555217"/>
    <lineage>
        <taxon>Bacteria</taxon>
        <taxon>Pseudomonadati</taxon>
        <taxon>Pseudomonadota</taxon>
        <taxon>Alphaproteobacteria</taxon>
        <taxon>Sphingomonadales</taxon>
        <taxon>Zymomonadaceae</taxon>
        <taxon>Zymomonas</taxon>
    </lineage>
</organism>
<evidence type="ECO:0000256" key="4">
    <source>
        <dbReference type="ARBA" id="ARBA00022989"/>
    </source>
</evidence>
<gene>
    <name evidence="7" type="ordered locus">Zmob_1429</name>
</gene>
<dbReference type="GO" id="GO:0016020">
    <property type="term" value="C:membrane"/>
    <property type="evidence" value="ECO:0007669"/>
    <property type="project" value="UniProtKB-SubCell"/>
</dbReference>
<feature type="transmembrane region" description="Helical" evidence="6">
    <location>
        <begin position="276"/>
        <end position="299"/>
    </location>
</feature>
<sequence>MPETKKRPPEKPGPSDLFHDFTAREFKKAAVWISMAGGTALLCLLIQPILLIIAGLVFASLLDDGTRLLGRVLKIGRGYRLAIVCICVAIFLAFTLYLAVYQLGGQLDALQATLTTQFINIRDWLVSNGLMSPHVSSSDIAQRLFGSFGEVSAFVGNALGAVSGGAMIMVIGIFVAIEPHLYERGFAWMIPIAKRPDFYRIFNIANNNLRRLMAGRLLGMAIEGVGTWLLLLATGVPMATLLGLLTGLLAFLPNIGALISGLLICLVGFSQNVQTGLWAMGVYAIVQTIDGYLIVPIVARRSVNLPPALELGAQILLGALFGIMGLALADPLVAIAKVSLEEYSKIVTEREEHQQRNHVKQFMLNSRNKDDE</sequence>
<feature type="transmembrane region" description="Helical" evidence="6">
    <location>
        <begin position="154"/>
        <end position="177"/>
    </location>
</feature>
<dbReference type="InterPro" id="IPR002549">
    <property type="entry name" value="AI-2E-like"/>
</dbReference>
<comment type="similarity">
    <text evidence="2">Belongs to the autoinducer-2 exporter (AI-2E) (TC 2.A.86) family.</text>
</comment>
<name>A0A0H3G3P6_ZYMMA</name>
<dbReference type="EMBL" id="CP002850">
    <property type="protein sequence ID" value="AEH63249.1"/>
    <property type="molecule type" value="Genomic_DNA"/>
</dbReference>
<dbReference type="Pfam" id="PF01594">
    <property type="entry name" value="AI-2E_transport"/>
    <property type="match status" value="1"/>
</dbReference>
<feature type="transmembrane region" description="Helical" evidence="6">
    <location>
        <begin position="29"/>
        <end position="58"/>
    </location>
</feature>
<evidence type="ECO:0000256" key="3">
    <source>
        <dbReference type="ARBA" id="ARBA00022692"/>
    </source>
</evidence>
<dbReference type="Proteomes" id="UP000001494">
    <property type="component" value="Chromosome"/>
</dbReference>
<dbReference type="PANTHER" id="PTHR21716:SF62">
    <property type="entry name" value="TRANSPORT PROTEIN YDBI-RELATED"/>
    <property type="match status" value="1"/>
</dbReference>
<dbReference type="KEGG" id="zmm:Zmob_1429"/>
<comment type="subcellular location">
    <subcellularLocation>
        <location evidence="1">Membrane</location>
        <topology evidence="1">Multi-pass membrane protein</topology>
    </subcellularLocation>
</comment>
<dbReference type="RefSeq" id="WP_011241458.1">
    <property type="nucleotide sequence ID" value="NC_017262.1"/>
</dbReference>
<feature type="transmembrane region" description="Helical" evidence="6">
    <location>
        <begin position="311"/>
        <end position="336"/>
    </location>
</feature>
<evidence type="ECO:0000256" key="6">
    <source>
        <dbReference type="SAM" id="Phobius"/>
    </source>
</evidence>
<evidence type="ECO:0000313" key="8">
    <source>
        <dbReference type="Proteomes" id="UP000001494"/>
    </source>
</evidence>
<evidence type="ECO:0000313" key="7">
    <source>
        <dbReference type="EMBL" id="AEH63249.1"/>
    </source>
</evidence>
<dbReference type="PANTHER" id="PTHR21716">
    <property type="entry name" value="TRANSMEMBRANE PROTEIN"/>
    <property type="match status" value="1"/>
</dbReference>
<keyword evidence="4 6" id="KW-1133">Transmembrane helix</keyword>
<dbReference type="eggNOG" id="COG0628">
    <property type="taxonomic scope" value="Bacteria"/>
</dbReference>
<dbReference type="OrthoDB" id="5761230at2"/>